<dbReference type="RefSeq" id="WP_069034549.1">
    <property type="nucleotide sequence ID" value="NZ_MDKC01000033.1"/>
</dbReference>
<dbReference type="InterPro" id="IPR034804">
    <property type="entry name" value="SQR/QFR_C/D"/>
</dbReference>
<feature type="transmembrane region" description="Helical" evidence="8">
    <location>
        <begin position="58"/>
        <end position="81"/>
    </location>
</feature>
<protein>
    <submittedName>
        <fullName evidence="9">Succinate dehydrogenase</fullName>
    </submittedName>
</protein>
<evidence type="ECO:0000256" key="6">
    <source>
        <dbReference type="ARBA" id="ARBA00023004"/>
    </source>
</evidence>
<gene>
    <name evidence="9" type="ORF">BED47_09370</name>
</gene>
<dbReference type="InterPro" id="IPR011138">
    <property type="entry name" value="Cytochrome_b-558"/>
</dbReference>
<dbReference type="InterPro" id="IPR000701">
    <property type="entry name" value="SuccDH_FuR_B_TM-su"/>
</dbReference>
<dbReference type="NCBIfam" id="TIGR02046">
    <property type="entry name" value="sdhC_b558_fam"/>
    <property type="match status" value="1"/>
</dbReference>
<keyword evidence="5 8" id="KW-1133">Transmembrane helix</keyword>
<organism evidence="9 10">
    <name type="scientific">Gottfriedia luciferensis</name>
    <dbReference type="NCBI Taxonomy" id="178774"/>
    <lineage>
        <taxon>Bacteria</taxon>
        <taxon>Bacillati</taxon>
        <taxon>Bacillota</taxon>
        <taxon>Bacilli</taxon>
        <taxon>Bacillales</taxon>
        <taxon>Bacillaceae</taxon>
        <taxon>Gottfriedia</taxon>
    </lineage>
</organism>
<reference evidence="9 10" key="1">
    <citation type="submission" date="2016-07" db="EMBL/GenBank/DDBJ databases">
        <authorList>
            <person name="Townsley L."/>
            <person name="Shank E.A."/>
        </authorList>
    </citation>
    <scope>NUCLEOTIDE SEQUENCE [LARGE SCALE GENOMIC DNA]</scope>
    <source>
        <strain evidence="9 10">CH01</strain>
    </source>
</reference>
<feature type="transmembrane region" description="Helical" evidence="8">
    <location>
        <begin position="142"/>
        <end position="163"/>
    </location>
</feature>
<dbReference type="EMBL" id="MDKC01000033">
    <property type="protein sequence ID" value="ODG90656.1"/>
    <property type="molecule type" value="Genomic_DNA"/>
</dbReference>
<keyword evidence="2" id="KW-0349">Heme</keyword>
<dbReference type="Pfam" id="PF01127">
    <property type="entry name" value="Sdh_cyt"/>
    <property type="match status" value="1"/>
</dbReference>
<keyword evidence="10" id="KW-1185">Reference proteome</keyword>
<feature type="transmembrane region" description="Helical" evidence="8">
    <location>
        <begin position="183"/>
        <end position="204"/>
    </location>
</feature>
<proteinExistence type="predicted"/>
<feature type="transmembrane region" description="Helical" evidence="8">
    <location>
        <begin position="16"/>
        <end position="37"/>
    </location>
</feature>
<evidence type="ECO:0000256" key="5">
    <source>
        <dbReference type="ARBA" id="ARBA00022989"/>
    </source>
</evidence>
<keyword evidence="3 8" id="KW-0812">Transmembrane</keyword>
<dbReference type="Gene3D" id="1.20.1300.10">
    <property type="entry name" value="Fumarate reductase/succinate dehydrogenase, transmembrane subunit"/>
    <property type="match status" value="1"/>
</dbReference>
<keyword evidence="6" id="KW-0408">Iron</keyword>
<keyword evidence="7 8" id="KW-0472">Membrane</keyword>
<evidence type="ECO:0000256" key="4">
    <source>
        <dbReference type="ARBA" id="ARBA00022723"/>
    </source>
</evidence>
<evidence type="ECO:0000313" key="9">
    <source>
        <dbReference type="EMBL" id="ODG90656.1"/>
    </source>
</evidence>
<accession>A0ABX2ZN88</accession>
<evidence type="ECO:0000256" key="8">
    <source>
        <dbReference type="SAM" id="Phobius"/>
    </source>
</evidence>
<keyword evidence="4" id="KW-0479">Metal-binding</keyword>
<evidence type="ECO:0000256" key="3">
    <source>
        <dbReference type="ARBA" id="ARBA00022692"/>
    </source>
</evidence>
<dbReference type="PIRSF" id="PIRSF000170">
    <property type="entry name" value="Succ_dh_cyt_b558"/>
    <property type="match status" value="1"/>
</dbReference>
<comment type="caution">
    <text evidence="9">The sequence shown here is derived from an EMBL/GenBank/DDBJ whole genome shotgun (WGS) entry which is preliminary data.</text>
</comment>
<sequence>MSNKNGREFFFRKLHSLLGVIPVGIFLTQHLVVNHFATNGAQSFNKAAEFMANLPFRYFLEVFVIFLPILYHAIYGLYIAFTGTSNVKNYGYLRNWLYLFQRISGVITLIFITWHVWQTRIAAQMGATVDYNMMADIFQSKFMLVFYIVGVISTIFHFANGLWSFFVSWGITVTPRSQRISTYVTLGVFVVLSFVGLTAIFAFIDPQLAYK</sequence>
<evidence type="ECO:0000256" key="2">
    <source>
        <dbReference type="ARBA" id="ARBA00022617"/>
    </source>
</evidence>
<evidence type="ECO:0000256" key="1">
    <source>
        <dbReference type="ARBA" id="ARBA00004370"/>
    </source>
</evidence>
<evidence type="ECO:0000313" key="10">
    <source>
        <dbReference type="Proteomes" id="UP000094580"/>
    </source>
</evidence>
<dbReference type="CDD" id="cd03497">
    <property type="entry name" value="SQR_TypeB_1_TM"/>
    <property type="match status" value="1"/>
</dbReference>
<dbReference type="SUPFAM" id="SSF81343">
    <property type="entry name" value="Fumarate reductase respiratory complex transmembrane subunits"/>
    <property type="match status" value="1"/>
</dbReference>
<comment type="subcellular location">
    <subcellularLocation>
        <location evidence="1">Membrane</location>
    </subcellularLocation>
</comment>
<evidence type="ECO:0000256" key="7">
    <source>
        <dbReference type="ARBA" id="ARBA00023136"/>
    </source>
</evidence>
<dbReference type="Proteomes" id="UP000094580">
    <property type="component" value="Unassembled WGS sequence"/>
</dbReference>
<dbReference type="InterPro" id="IPR016002">
    <property type="entry name" value="Succ_DH_cyt_b558_Firmicute"/>
</dbReference>
<name>A0ABX2ZN88_9BACI</name>
<feature type="transmembrane region" description="Helical" evidence="8">
    <location>
        <begin position="96"/>
        <end position="117"/>
    </location>
</feature>